<dbReference type="AlphaFoldDB" id="A0A2S9MYQ3"/>
<dbReference type="Pfam" id="PF07460">
    <property type="entry name" value="NUMOD3"/>
    <property type="match status" value="1"/>
</dbReference>
<comment type="caution">
    <text evidence="3">The sequence shown here is derived from an EMBL/GenBank/DDBJ whole genome shotgun (WGS) entry which is preliminary data.</text>
</comment>
<gene>
    <name evidence="3" type="ORF">C6Q15_04160</name>
</gene>
<feature type="compositionally biased region" description="Basic residues" evidence="1">
    <location>
        <begin position="30"/>
        <end position="40"/>
    </location>
</feature>
<protein>
    <recommendedName>
        <fullName evidence="2">Nuclease associated modular domain-containing protein</fullName>
    </recommendedName>
</protein>
<feature type="compositionally biased region" description="Basic and acidic residues" evidence="1">
    <location>
        <begin position="1"/>
        <end position="29"/>
    </location>
</feature>
<dbReference type="SMART" id="SM00496">
    <property type="entry name" value="IENR2"/>
    <property type="match status" value="1"/>
</dbReference>
<organism evidence="3 4">
    <name type="scientific">Burkholderia multivorans</name>
    <dbReference type="NCBI Taxonomy" id="87883"/>
    <lineage>
        <taxon>Bacteria</taxon>
        <taxon>Pseudomonadati</taxon>
        <taxon>Pseudomonadota</taxon>
        <taxon>Betaproteobacteria</taxon>
        <taxon>Burkholderiales</taxon>
        <taxon>Burkholderiaceae</taxon>
        <taxon>Burkholderia</taxon>
        <taxon>Burkholderia cepacia complex</taxon>
    </lineage>
</organism>
<evidence type="ECO:0000313" key="4">
    <source>
        <dbReference type="Proteomes" id="UP000238982"/>
    </source>
</evidence>
<dbReference type="Proteomes" id="UP000238982">
    <property type="component" value="Unassembled WGS sequence"/>
</dbReference>
<dbReference type="SUPFAM" id="SSF64496">
    <property type="entry name" value="DNA-binding domain of intron-encoded endonucleases"/>
    <property type="match status" value="1"/>
</dbReference>
<accession>A0A2S9MYQ3</accession>
<name>A0A2S9MYQ3_9BURK</name>
<reference evidence="3 4" key="1">
    <citation type="submission" date="2018-03" db="EMBL/GenBank/DDBJ databases">
        <authorList>
            <person name="Keele B.F."/>
        </authorList>
    </citation>
    <scope>NUCLEOTIDE SEQUENCE [LARGE SCALE GENOMIC DNA]</scope>
    <source>
        <strain evidence="3 4">AU19729</strain>
    </source>
</reference>
<evidence type="ECO:0000313" key="3">
    <source>
        <dbReference type="EMBL" id="PRF64879.1"/>
    </source>
</evidence>
<dbReference type="EMBL" id="PVGH01000025">
    <property type="protein sequence ID" value="PRF64879.1"/>
    <property type="molecule type" value="Genomic_DNA"/>
</dbReference>
<feature type="domain" description="Nuclease associated modular" evidence="2">
    <location>
        <begin position="12"/>
        <end position="28"/>
    </location>
</feature>
<dbReference type="GO" id="GO:0003677">
    <property type="term" value="F:DNA binding"/>
    <property type="evidence" value="ECO:0007669"/>
    <property type="project" value="InterPro"/>
</dbReference>
<sequence>MDESKLKKFDRTGTKHSEETKKKISEAQKGKKRGKYRPRVKKDNKPEGDKQ</sequence>
<dbReference type="InterPro" id="IPR003611">
    <property type="entry name" value="NUMOD3"/>
</dbReference>
<evidence type="ECO:0000259" key="2">
    <source>
        <dbReference type="SMART" id="SM00496"/>
    </source>
</evidence>
<feature type="region of interest" description="Disordered" evidence="1">
    <location>
        <begin position="1"/>
        <end position="51"/>
    </location>
</feature>
<feature type="compositionally biased region" description="Basic and acidic residues" evidence="1">
    <location>
        <begin position="41"/>
        <end position="51"/>
    </location>
</feature>
<proteinExistence type="predicted"/>
<evidence type="ECO:0000256" key="1">
    <source>
        <dbReference type="SAM" id="MobiDB-lite"/>
    </source>
</evidence>